<dbReference type="FunFam" id="3.40.5.90:FF:000001">
    <property type="entry name" value="CDGSH iron-sulfur domain-containing protein 1"/>
    <property type="match status" value="1"/>
</dbReference>
<feature type="transmembrane region" description="Helical" evidence="11">
    <location>
        <begin position="39"/>
        <end position="57"/>
    </location>
</feature>
<name>A0A1B6CFI0_9HEMI</name>
<comment type="cofactor">
    <cofactor evidence="10">
        <name>[2Fe-2S] cluster</name>
        <dbReference type="ChEBI" id="CHEBI:190135"/>
    </cofactor>
</comment>
<dbReference type="Pfam" id="PF09360">
    <property type="entry name" value="zf-CDGSH"/>
    <property type="match status" value="1"/>
</dbReference>
<comment type="subcellular location">
    <subcellularLocation>
        <location evidence="1">Endoplasmic reticulum membrane</location>
        <topology evidence="1">Single-pass membrane protein</topology>
    </subcellularLocation>
</comment>
<dbReference type="EMBL" id="GEDC01025127">
    <property type="protein sequence ID" value="JAS12171.1"/>
    <property type="molecule type" value="Transcribed_RNA"/>
</dbReference>
<evidence type="ECO:0000256" key="4">
    <source>
        <dbReference type="ARBA" id="ARBA00022714"/>
    </source>
</evidence>
<evidence type="ECO:0000256" key="9">
    <source>
        <dbReference type="ARBA" id="ARBA00023136"/>
    </source>
</evidence>
<evidence type="ECO:0000256" key="1">
    <source>
        <dbReference type="ARBA" id="ARBA00004389"/>
    </source>
</evidence>
<dbReference type="GO" id="GO:0005741">
    <property type="term" value="C:mitochondrial outer membrane"/>
    <property type="evidence" value="ECO:0007669"/>
    <property type="project" value="TreeGrafter"/>
</dbReference>
<keyword evidence="4" id="KW-0001">2Fe-2S</keyword>
<accession>A0A1B6CFI0</accession>
<dbReference type="PANTHER" id="PTHR13680:SF5">
    <property type="entry name" value="CDGSH IRON-SULFUR DOMAIN-CONTAINING PROTEIN 1"/>
    <property type="match status" value="1"/>
</dbReference>
<evidence type="ECO:0000256" key="2">
    <source>
        <dbReference type="ARBA" id="ARBA00008624"/>
    </source>
</evidence>
<evidence type="ECO:0000256" key="3">
    <source>
        <dbReference type="ARBA" id="ARBA00022692"/>
    </source>
</evidence>
<dbReference type="GO" id="GO:0005789">
    <property type="term" value="C:endoplasmic reticulum membrane"/>
    <property type="evidence" value="ECO:0007669"/>
    <property type="project" value="UniProtKB-SubCell"/>
</dbReference>
<keyword evidence="7" id="KW-0408">Iron</keyword>
<evidence type="ECO:0000256" key="8">
    <source>
        <dbReference type="ARBA" id="ARBA00023014"/>
    </source>
</evidence>
<keyword evidence="3 11" id="KW-0812">Transmembrane</keyword>
<keyword evidence="6 11" id="KW-1133">Transmembrane helix</keyword>
<dbReference type="InterPro" id="IPR019610">
    <property type="entry name" value="FeS-contain_mitoNEET_N"/>
</dbReference>
<dbReference type="GO" id="GO:0051537">
    <property type="term" value="F:2 iron, 2 sulfur cluster binding"/>
    <property type="evidence" value="ECO:0007669"/>
    <property type="project" value="UniProtKB-KW"/>
</dbReference>
<evidence type="ECO:0000256" key="7">
    <source>
        <dbReference type="ARBA" id="ARBA00023004"/>
    </source>
</evidence>
<evidence type="ECO:0000256" key="6">
    <source>
        <dbReference type="ARBA" id="ARBA00022989"/>
    </source>
</evidence>
<keyword evidence="8" id="KW-0411">Iron-sulfur</keyword>
<dbReference type="GO" id="GO:0046872">
    <property type="term" value="F:metal ion binding"/>
    <property type="evidence" value="ECO:0007669"/>
    <property type="project" value="UniProtKB-KW"/>
</dbReference>
<dbReference type="AlphaFoldDB" id="A0A1B6CFI0"/>
<sequence length="128" mass="14311">MESFSPVSSLVKVHVPNYLSNLPLPNTIGGWFRLGVKDWASLIPFFAAVGGVSYVTFRFFRPKSPVNPAIKKTETKVVDCLNIEDLGDKNAFCRCWRSEKFPYCDGAHGKYNRQSGDNVGPLVINKKN</sequence>
<protein>
    <recommendedName>
        <fullName evidence="12">Iron-binding zinc finger CDGSH type domain-containing protein</fullName>
    </recommendedName>
</protein>
<dbReference type="GO" id="GO:0010506">
    <property type="term" value="P:regulation of autophagy"/>
    <property type="evidence" value="ECO:0007669"/>
    <property type="project" value="InterPro"/>
</dbReference>
<reference evidence="13" key="1">
    <citation type="submission" date="2015-12" db="EMBL/GenBank/DDBJ databases">
        <title>De novo transcriptome assembly of four potential Pierce s Disease insect vectors from Arizona vineyards.</title>
        <authorList>
            <person name="Tassone E.E."/>
        </authorList>
    </citation>
    <scope>NUCLEOTIDE SEQUENCE</scope>
</reference>
<dbReference type="InterPro" id="IPR042216">
    <property type="entry name" value="MitoNEET_CISD"/>
</dbReference>
<evidence type="ECO:0000313" key="13">
    <source>
        <dbReference type="EMBL" id="JAS12171.1"/>
    </source>
</evidence>
<gene>
    <name evidence="13" type="ORF">g.24991</name>
</gene>
<proteinExistence type="inferred from homology"/>
<dbReference type="PANTHER" id="PTHR13680">
    <property type="entry name" value="CDGSH IRON-SULFUR DOMAIN-CONTAINING PROTEIN 1"/>
    <property type="match status" value="1"/>
</dbReference>
<feature type="domain" description="Iron-binding zinc finger CDGSH type" evidence="12">
    <location>
        <begin position="76"/>
        <end position="114"/>
    </location>
</feature>
<organism evidence="13">
    <name type="scientific">Clastoptera arizonana</name>
    <name type="common">Arizona spittle bug</name>
    <dbReference type="NCBI Taxonomy" id="38151"/>
    <lineage>
        <taxon>Eukaryota</taxon>
        <taxon>Metazoa</taxon>
        <taxon>Ecdysozoa</taxon>
        <taxon>Arthropoda</taxon>
        <taxon>Hexapoda</taxon>
        <taxon>Insecta</taxon>
        <taxon>Pterygota</taxon>
        <taxon>Neoptera</taxon>
        <taxon>Paraneoptera</taxon>
        <taxon>Hemiptera</taxon>
        <taxon>Auchenorrhyncha</taxon>
        <taxon>Cercopoidea</taxon>
        <taxon>Clastopteridae</taxon>
        <taxon>Clastoptera</taxon>
    </lineage>
</organism>
<dbReference type="Gene3D" id="3.40.5.90">
    <property type="entry name" value="CDGSH iron-sulfur domain, mitoNEET-type"/>
    <property type="match status" value="1"/>
</dbReference>
<evidence type="ECO:0000256" key="11">
    <source>
        <dbReference type="SAM" id="Phobius"/>
    </source>
</evidence>
<keyword evidence="9 11" id="KW-0472">Membrane</keyword>
<dbReference type="InterPro" id="IPR045131">
    <property type="entry name" value="CISD1/2"/>
</dbReference>
<comment type="similarity">
    <text evidence="2">Belongs to the CISD protein family. CISD2 subfamily.</text>
</comment>
<evidence type="ECO:0000256" key="5">
    <source>
        <dbReference type="ARBA" id="ARBA00022723"/>
    </source>
</evidence>
<dbReference type="SMART" id="SM00704">
    <property type="entry name" value="ZnF_CDGSH"/>
    <property type="match status" value="1"/>
</dbReference>
<keyword evidence="5" id="KW-0479">Metal-binding</keyword>
<dbReference type="Pfam" id="PF10660">
    <property type="entry name" value="MitoNEET_N"/>
    <property type="match status" value="1"/>
</dbReference>
<dbReference type="InterPro" id="IPR018967">
    <property type="entry name" value="FeS-contain_CDGSH-typ"/>
</dbReference>
<evidence type="ECO:0000259" key="12">
    <source>
        <dbReference type="SMART" id="SM00704"/>
    </source>
</evidence>
<evidence type="ECO:0000256" key="10">
    <source>
        <dbReference type="ARBA" id="ARBA00034078"/>
    </source>
</evidence>